<dbReference type="EMBL" id="JAUCMV010000004">
    <property type="protein sequence ID" value="KAK0403160.1"/>
    <property type="molecule type" value="Genomic_DNA"/>
</dbReference>
<dbReference type="PANTHER" id="PTHR48011:SF84">
    <property type="entry name" value="KINASE, PUTATIVE-RELATED"/>
    <property type="match status" value="1"/>
</dbReference>
<feature type="binding site" evidence="3">
    <location>
        <position position="50"/>
    </location>
    <ligand>
        <name>ATP</name>
        <dbReference type="ChEBI" id="CHEBI:30616"/>
    </ligand>
</feature>
<accession>A0AA39LN31</accession>
<dbReference type="InterPro" id="IPR052751">
    <property type="entry name" value="Plant_MAPKKK"/>
</dbReference>
<reference evidence="6" key="1">
    <citation type="submission" date="2023-06" db="EMBL/GenBank/DDBJ databases">
        <title>Genomic analysis of the entomopathogenic nematode Steinernema hermaphroditum.</title>
        <authorList>
            <person name="Schwarz E.M."/>
            <person name="Heppert J.K."/>
            <person name="Baniya A."/>
            <person name="Schwartz H.T."/>
            <person name="Tan C.-H."/>
            <person name="Antoshechkin I."/>
            <person name="Sternberg P.W."/>
            <person name="Goodrich-Blair H."/>
            <person name="Dillman A.R."/>
        </authorList>
    </citation>
    <scope>NUCLEOTIDE SEQUENCE</scope>
    <source>
        <strain evidence="6">PS9179</strain>
        <tissue evidence="6">Whole animal</tissue>
    </source>
</reference>
<sequence length="363" mass="40719">MQNTKEVHAPFLHSVRVFGQKFVFRQVLGKGSYGVVCRMKNAEGHEIAAKITMNLDANMQISNYRETVVLSQLHHPNIIGYLGAYNLKTHGGARCAVILMEYAAGGSLGSRIRRGPISEEEARCFFGQMTLGVAHMHSKNIVHGDLKPENIIICGELLKIADFGLARHIEHVQGAEKRARDMGTLIFNSPQKCLGPSLGTKDDVWALGIMLFVMLLKSYPWREATPNDPEFVKWSRGAPSVFRRFPSDVQEAFHLSLRVDEAKRAPARVLLKVGYCRHFMPVTRSEPAIKDHLQQLNLVDYFSQMARSPARVSRSRKRLIPAVPFQQYGALPIPLGPHPFDAQAHMAPKRVCRSPPRLPQMIS</sequence>
<dbReference type="InterPro" id="IPR000719">
    <property type="entry name" value="Prot_kinase_dom"/>
</dbReference>
<evidence type="ECO:0000256" key="2">
    <source>
        <dbReference type="ARBA" id="ARBA00022840"/>
    </source>
</evidence>
<dbReference type="Pfam" id="PF00069">
    <property type="entry name" value="Pkinase"/>
    <property type="match status" value="1"/>
</dbReference>
<dbReference type="GO" id="GO:0007165">
    <property type="term" value="P:signal transduction"/>
    <property type="evidence" value="ECO:0007669"/>
    <property type="project" value="TreeGrafter"/>
</dbReference>
<protein>
    <recommendedName>
        <fullName evidence="5">Protein kinase domain-containing protein</fullName>
    </recommendedName>
</protein>
<dbReference type="SMART" id="SM00220">
    <property type="entry name" value="S_TKc"/>
    <property type="match status" value="1"/>
</dbReference>
<dbReference type="SUPFAM" id="SSF56112">
    <property type="entry name" value="Protein kinase-like (PK-like)"/>
    <property type="match status" value="1"/>
</dbReference>
<evidence type="ECO:0000256" key="3">
    <source>
        <dbReference type="PROSITE-ProRule" id="PRU10141"/>
    </source>
</evidence>
<name>A0AA39LN31_9BILA</name>
<dbReference type="InterPro" id="IPR011009">
    <property type="entry name" value="Kinase-like_dom_sf"/>
</dbReference>
<evidence type="ECO:0000256" key="4">
    <source>
        <dbReference type="RuleBase" id="RU000304"/>
    </source>
</evidence>
<keyword evidence="7" id="KW-1185">Reference proteome</keyword>
<keyword evidence="4" id="KW-0723">Serine/threonine-protein kinase</keyword>
<feature type="domain" description="Protein kinase" evidence="5">
    <location>
        <begin position="22"/>
        <end position="280"/>
    </location>
</feature>
<dbReference type="Gene3D" id="1.10.510.10">
    <property type="entry name" value="Transferase(Phosphotransferase) domain 1"/>
    <property type="match status" value="1"/>
</dbReference>
<evidence type="ECO:0000256" key="1">
    <source>
        <dbReference type="ARBA" id="ARBA00022741"/>
    </source>
</evidence>
<dbReference type="GO" id="GO:0005524">
    <property type="term" value="F:ATP binding"/>
    <property type="evidence" value="ECO:0007669"/>
    <property type="project" value="UniProtKB-UniRule"/>
</dbReference>
<dbReference type="InterPro" id="IPR017441">
    <property type="entry name" value="Protein_kinase_ATP_BS"/>
</dbReference>
<dbReference type="InterPro" id="IPR008271">
    <property type="entry name" value="Ser/Thr_kinase_AS"/>
</dbReference>
<proteinExistence type="inferred from homology"/>
<comment type="caution">
    <text evidence="6">The sequence shown here is derived from an EMBL/GenBank/DDBJ whole genome shotgun (WGS) entry which is preliminary data.</text>
</comment>
<keyword evidence="4" id="KW-0418">Kinase</keyword>
<organism evidence="6 7">
    <name type="scientific">Steinernema hermaphroditum</name>
    <dbReference type="NCBI Taxonomy" id="289476"/>
    <lineage>
        <taxon>Eukaryota</taxon>
        <taxon>Metazoa</taxon>
        <taxon>Ecdysozoa</taxon>
        <taxon>Nematoda</taxon>
        <taxon>Chromadorea</taxon>
        <taxon>Rhabditida</taxon>
        <taxon>Tylenchina</taxon>
        <taxon>Panagrolaimomorpha</taxon>
        <taxon>Strongyloidoidea</taxon>
        <taxon>Steinernematidae</taxon>
        <taxon>Steinernema</taxon>
    </lineage>
</organism>
<dbReference type="PROSITE" id="PS00108">
    <property type="entry name" value="PROTEIN_KINASE_ST"/>
    <property type="match status" value="1"/>
</dbReference>
<comment type="similarity">
    <text evidence="4">Belongs to the protein kinase superfamily.</text>
</comment>
<dbReference type="GO" id="GO:0004674">
    <property type="term" value="F:protein serine/threonine kinase activity"/>
    <property type="evidence" value="ECO:0007669"/>
    <property type="project" value="UniProtKB-KW"/>
</dbReference>
<evidence type="ECO:0000259" key="5">
    <source>
        <dbReference type="PROSITE" id="PS50011"/>
    </source>
</evidence>
<keyword evidence="4" id="KW-0808">Transferase</keyword>
<evidence type="ECO:0000313" key="7">
    <source>
        <dbReference type="Proteomes" id="UP001175271"/>
    </source>
</evidence>
<keyword evidence="2 3" id="KW-0067">ATP-binding</keyword>
<dbReference type="PROSITE" id="PS50011">
    <property type="entry name" value="PROTEIN_KINASE_DOM"/>
    <property type="match status" value="1"/>
</dbReference>
<dbReference type="Proteomes" id="UP001175271">
    <property type="component" value="Unassembled WGS sequence"/>
</dbReference>
<evidence type="ECO:0000313" key="6">
    <source>
        <dbReference type="EMBL" id="KAK0403160.1"/>
    </source>
</evidence>
<dbReference type="PANTHER" id="PTHR48011">
    <property type="entry name" value="CCR4-NOT TRANSCRIPTIONAL COMPLEX SUBUNIT CAF120-RELATED"/>
    <property type="match status" value="1"/>
</dbReference>
<keyword evidence="1 3" id="KW-0547">Nucleotide-binding</keyword>
<gene>
    <name evidence="6" type="ORF">QR680_016754</name>
</gene>
<dbReference type="PROSITE" id="PS00107">
    <property type="entry name" value="PROTEIN_KINASE_ATP"/>
    <property type="match status" value="1"/>
</dbReference>
<dbReference type="AlphaFoldDB" id="A0AA39LN31"/>